<dbReference type="PATRIC" id="fig|1339349.3.peg.4113"/>
<dbReference type="InterPro" id="IPR025366">
    <property type="entry name" value="DUF4270"/>
</dbReference>
<organism evidence="1 2">
    <name type="scientific">Bacteroides uniformis str. 3978 T3 ii</name>
    <dbReference type="NCBI Taxonomy" id="1339349"/>
    <lineage>
        <taxon>Bacteria</taxon>
        <taxon>Pseudomonadati</taxon>
        <taxon>Bacteroidota</taxon>
        <taxon>Bacteroidia</taxon>
        <taxon>Bacteroidales</taxon>
        <taxon>Bacteroidaceae</taxon>
        <taxon>Bacteroides</taxon>
    </lineage>
</organism>
<dbReference type="RefSeq" id="WP_035447441.1">
    <property type="nucleotide sequence ID" value="NZ_JNHN01000184.1"/>
</dbReference>
<dbReference type="AlphaFoldDB" id="A0A078RZA7"/>
<protein>
    <recommendedName>
        <fullName evidence="3">DUF4270 family protein</fullName>
    </recommendedName>
</protein>
<dbReference type="EMBL" id="JNHN01000184">
    <property type="protein sequence ID" value="KDS48131.1"/>
    <property type="molecule type" value="Genomic_DNA"/>
</dbReference>
<comment type="caution">
    <text evidence="1">The sequence shown here is derived from an EMBL/GenBank/DDBJ whole genome shotgun (WGS) entry which is preliminary data.</text>
</comment>
<evidence type="ECO:0000313" key="1">
    <source>
        <dbReference type="EMBL" id="KDS48131.1"/>
    </source>
</evidence>
<evidence type="ECO:0008006" key="3">
    <source>
        <dbReference type="Google" id="ProtNLM"/>
    </source>
</evidence>
<sequence>MKKSLYSLFAVLAIFCACQDENSQLGKSLVESSFYNVYADTCSVDISTILLDSIETRGDSICQLGHYRSSAWGEVSATYYAEYSTSDFTPNTDYTYTLDSLVLRMIPSGHFWGDTLTQQRISIYRLKKPIVLDNDEDLYNSTVLPTEDAPLFSFTFTPCPGRKKEVSVRLPDSWGQQLLNDLVAQDDYFDTQDKFKKKFPGLVFVPENDGQCITGFMVNDSTMSINLHYQEVSNQRTGQVLTFNVNTDYAYTGIRHDPTGTHLASLKSGIENLVHSSDMGCLAYMQGLTGYYNQLEFPYLNSLGSAGQIVSIESATLYLYPLARSYNEVSQLPNDIRLYITDENNVLEDYVYGSDGVTVQTGDLTIDEMYGKETYYSFDLTEFIRNNYGTSGIKRQKLLMSLTDEESTTTFNQVIFTNDPEQERQCRLDVRFKIYNEQ</sequence>
<dbReference type="Pfam" id="PF14092">
    <property type="entry name" value="DUF4270"/>
    <property type="match status" value="1"/>
</dbReference>
<evidence type="ECO:0000313" key="2">
    <source>
        <dbReference type="Proteomes" id="UP000028013"/>
    </source>
</evidence>
<name>A0A078RZA7_BACUN</name>
<accession>A0A078RZA7</accession>
<proteinExistence type="predicted"/>
<reference evidence="1 2" key="1">
    <citation type="submission" date="2014-04" db="EMBL/GenBank/DDBJ databases">
        <authorList>
            <person name="Sears C."/>
            <person name="Carroll K."/>
            <person name="Sack B.R."/>
            <person name="Qadri F."/>
            <person name="Myers L.L."/>
            <person name="Chung G.-T."/>
            <person name="Escheverria P."/>
            <person name="Fraser C.M."/>
            <person name="Sadzewicz L."/>
            <person name="Shefchek K.A."/>
            <person name="Tallon L."/>
            <person name="Das S.P."/>
            <person name="Daugherty S."/>
            <person name="Mongodin E.F."/>
        </authorList>
    </citation>
    <scope>NUCLEOTIDE SEQUENCE [LARGE SCALE GENOMIC DNA]</scope>
    <source>
        <strain evidence="1 2">3978 T3 ii</strain>
    </source>
</reference>
<dbReference type="Proteomes" id="UP000028013">
    <property type="component" value="Unassembled WGS sequence"/>
</dbReference>
<dbReference type="PROSITE" id="PS51257">
    <property type="entry name" value="PROKAR_LIPOPROTEIN"/>
    <property type="match status" value="1"/>
</dbReference>
<gene>
    <name evidence="1" type="ORF">M094_3064</name>
</gene>